<gene>
    <name evidence="2" type="primary">ompW</name>
    <name evidence="2" type="ORF">PS938_04576</name>
</gene>
<proteinExistence type="predicted"/>
<dbReference type="GO" id="GO:0019867">
    <property type="term" value="C:outer membrane"/>
    <property type="evidence" value="ECO:0007669"/>
    <property type="project" value="InterPro"/>
</dbReference>
<sequence precursor="true">MNKSMLSASLVALALAAPLAHAFEAGDILLRAGAITVNPQADSSSVKVDQGPLAGADLGGKATLSSDTQLGLNFAYMLTNHLGIELLAATPFEHDVKLKGTALSAANGKLGTLKHLPPTLSLVYYPLDPKSAFQPYVGGGINYTYIYDEHVGSQAQSAGFSNFKAENSWGLAWQVGADYMLTDNIMINAQVRYIDIDTRATVENNSIAPGTRARVDVDVDPFIYMVGLGYKF</sequence>
<keyword evidence="1" id="KW-0732">Signal</keyword>
<evidence type="ECO:0000256" key="1">
    <source>
        <dbReference type="SAM" id="SignalP"/>
    </source>
</evidence>
<dbReference type="PROSITE" id="PS00695">
    <property type="entry name" value="ENT_VIR_OMP_2"/>
    <property type="match status" value="1"/>
</dbReference>
<dbReference type="GO" id="GO:0055085">
    <property type="term" value="P:transmembrane transport"/>
    <property type="evidence" value="ECO:0007669"/>
    <property type="project" value="TreeGrafter"/>
</dbReference>
<dbReference type="SUPFAM" id="SSF56925">
    <property type="entry name" value="OMPA-like"/>
    <property type="match status" value="1"/>
</dbReference>
<name>A0A5E7VED6_PSEFL</name>
<dbReference type="PANTHER" id="PTHR36920:SF1">
    <property type="entry name" value="OUTER MEMBRANE PROTEIN W"/>
    <property type="match status" value="1"/>
</dbReference>
<dbReference type="OrthoDB" id="9807574at2"/>
<dbReference type="GO" id="GO:0044384">
    <property type="term" value="C:host outer membrane"/>
    <property type="evidence" value="ECO:0007669"/>
    <property type="project" value="InterPro"/>
</dbReference>
<dbReference type="InterPro" id="IPR011250">
    <property type="entry name" value="OMP/PagP_B-barrel"/>
</dbReference>
<dbReference type="RefSeq" id="WP_095941933.1">
    <property type="nucleotide sequence ID" value="NZ_CABVJE010000022.1"/>
</dbReference>
<dbReference type="AlphaFoldDB" id="A0A5E7VED6"/>
<feature type="signal peptide" evidence="1">
    <location>
        <begin position="1"/>
        <end position="22"/>
    </location>
</feature>
<dbReference type="EMBL" id="CABVJE010000022">
    <property type="protein sequence ID" value="VVQ18494.1"/>
    <property type="molecule type" value="Genomic_DNA"/>
</dbReference>
<dbReference type="InterPro" id="IPR005618">
    <property type="entry name" value="OMPW"/>
</dbReference>
<organism evidence="2 3">
    <name type="scientific">Pseudomonas fluorescens</name>
    <dbReference type="NCBI Taxonomy" id="294"/>
    <lineage>
        <taxon>Bacteria</taxon>
        <taxon>Pseudomonadati</taxon>
        <taxon>Pseudomonadota</taxon>
        <taxon>Gammaproteobacteria</taxon>
        <taxon>Pseudomonadales</taxon>
        <taxon>Pseudomonadaceae</taxon>
        <taxon>Pseudomonas</taxon>
    </lineage>
</organism>
<dbReference type="Proteomes" id="UP000327191">
    <property type="component" value="Unassembled WGS sequence"/>
</dbReference>
<dbReference type="Pfam" id="PF03922">
    <property type="entry name" value="OmpW"/>
    <property type="match status" value="1"/>
</dbReference>
<dbReference type="Gene3D" id="2.40.160.20">
    <property type="match status" value="1"/>
</dbReference>
<feature type="chain" id="PRO_5022957335" evidence="1">
    <location>
        <begin position="23"/>
        <end position="232"/>
    </location>
</feature>
<protein>
    <submittedName>
        <fullName evidence="2">Outer membrane protein W</fullName>
    </submittedName>
</protein>
<reference evidence="2 3" key="1">
    <citation type="submission" date="2019-09" db="EMBL/GenBank/DDBJ databases">
        <authorList>
            <person name="Chandra G."/>
            <person name="Truman W A."/>
        </authorList>
    </citation>
    <scope>NUCLEOTIDE SEQUENCE [LARGE SCALE GENOMIC DNA]</scope>
    <source>
        <strain evidence="2">PS938</strain>
    </source>
</reference>
<accession>A0A5E7VED6</accession>
<dbReference type="PANTHER" id="PTHR36920">
    <property type="match status" value="1"/>
</dbReference>
<evidence type="ECO:0000313" key="3">
    <source>
        <dbReference type="Proteomes" id="UP000327191"/>
    </source>
</evidence>
<evidence type="ECO:0000313" key="2">
    <source>
        <dbReference type="EMBL" id="VVQ18494.1"/>
    </source>
</evidence>
<dbReference type="InterPro" id="IPR000758">
    <property type="entry name" value="Enterovir_OMP"/>
</dbReference>